<evidence type="ECO:0000256" key="1">
    <source>
        <dbReference type="SAM" id="Phobius"/>
    </source>
</evidence>
<dbReference type="InterPro" id="IPR019734">
    <property type="entry name" value="TPR_rpt"/>
</dbReference>
<keyword evidence="3" id="KW-1185">Reference proteome</keyword>
<evidence type="ECO:0000313" key="2">
    <source>
        <dbReference type="EMBL" id="KOF02980.1"/>
    </source>
</evidence>
<keyword evidence="1" id="KW-1133">Transmembrane helix</keyword>
<keyword evidence="1" id="KW-0812">Transmembrane</keyword>
<organism evidence="2 3">
    <name type="scientific">Roseivirga seohaensis subsp. aquiponti</name>
    <dbReference type="NCBI Taxonomy" id="1566026"/>
    <lineage>
        <taxon>Bacteria</taxon>
        <taxon>Pseudomonadati</taxon>
        <taxon>Bacteroidota</taxon>
        <taxon>Cytophagia</taxon>
        <taxon>Cytophagales</taxon>
        <taxon>Roseivirgaceae</taxon>
        <taxon>Roseivirga</taxon>
    </lineage>
</organism>
<dbReference type="PATRIC" id="fig|1566026.4.peg.3664"/>
<sequence length="341" mass="38262">MKENLDLIDAYLNGNLDTNEMLDFDDRLKSDPEFQLEFQEVKLIKNITREEVKSKVLQSLKNQEASIQSLQITKTHTTMKKYISIAATLLLIVSLSYFGLFSGTSEVDGSKIFGEYYEAYTNVASGIERGSAVDLTDLKNRAYYAYDLGSYEEAERGLTQLVETEKNADNYFYLGISHIETGNLDAAINDLNVVLNNYSKYTDQAQWYLALTLLKNGSTDEALSNLVDLSVKGESYKEQSLEILKEKFGFKSFGEIDPETVVVVEATKRPDPELGTDWDAPDGSFVDKRQVQFGVVMNSNGEAFDFFNDKPIDNLKEGDVIQCIVLTKGKKGKKGYAFLLG</sequence>
<dbReference type="AlphaFoldDB" id="A0A0L8ALD0"/>
<dbReference type="EMBL" id="JSVA01000009">
    <property type="protein sequence ID" value="KOF02980.1"/>
    <property type="molecule type" value="Genomic_DNA"/>
</dbReference>
<dbReference type="Gene3D" id="1.25.40.10">
    <property type="entry name" value="Tetratricopeptide repeat domain"/>
    <property type="match status" value="1"/>
</dbReference>
<name>A0A0L8ALD0_9BACT</name>
<dbReference type="Proteomes" id="UP000036908">
    <property type="component" value="Unassembled WGS sequence"/>
</dbReference>
<evidence type="ECO:0000313" key="3">
    <source>
        <dbReference type="Proteomes" id="UP000036908"/>
    </source>
</evidence>
<accession>A0A0L8ALD0</accession>
<keyword evidence="1" id="KW-0472">Membrane</keyword>
<reference evidence="3" key="1">
    <citation type="submission" date="2014-11" db="EMBL/GenBank/DDBJ databases">
        <title>Genome sequencing of Roseivirga sp. D-25.</title>
        <authorList>
            <person name="Selvaratnam C."/>
            <person name="Thevarajoo S."/>
            <person name="Goh K.M."/>
            <person name="Eee R."/>
            <person name="Chan K.-G."/>
            <person name="Chong C.S."/>
        </authorList>
    </citation>
    <scope>NUCLEOTIDE SEQUENCE [LARGE SCALE GENOMIC DNA]</scope>
    <source>
        <strain evidence="3">D-25</strain>
    </source>
</reference>
<dbReference type="Pfam" id="PF13174">
    <property type="entry name" value="TPR_6"/>
    <property type="match status" value="1"/>
</dbReference>
<dbReference type="SUPFAM" id="SSF48452">
    <property type="entry name" value="TPR-like"/>
    <property type="match status" value="1"/>
</dbReference>
<gene>
    <name evidence="2" type="ORF">OB69_09135</name>
</gene>
<feature type="transmembrane region" description="Helical" evidence="1">
    <location>
        <begin position="82"/>
        <end position="101"/>
    </location>
</feature>
<evidence type="ECO:0008006" key="4">
    <source>
        <dbReference type="Google" id="ProtNLM"/>
    </source>
</evidence>
<dbReference type="InterPro" id="IPR011990">
    <property type="entry name" value="TPR-like_helical_dom_sf"/>
</dbReference>
<comment type="caution">
    <text evidence="2">The sequence shown here is derived from an EMBL/GenBank/DDBJ whole genome shotgun (WGS) entry which is preliminary data.</text>
</comment>
<protein>
    <recommendedName>
        <fullName evidence="4">Tetratricopeptide repeat protein</fullName>
    </recommendedName>
</protein>
<proteinExistence type="predicted"/>